<dbReference type="CDD" id="cd02970">
    <property type="entry name" value="PRX_like2"/>
    <property type="match status" value="1"/>
</dbReference>
<organism evidence="9">
    <name type="scientific">Strongyloides stercoralis</name>
    <name type="common">Threadworm</name>
    <dbReference type="NCBI Taxonomy" id="6248"/>
    <lineage>
        <taxon>Eukaryota</taxon>
        <taxon>Metazoa</taxon>
        <taxon>Ecdysozoa</taxon>
        <taxon>Nematoda</taxon>
        <taxon>Chromadorea</taxon>
        <taxon>Rhabditida</taxon>
        <taxon>Tylenchina</taxon>
        <taxon>Panagrolaimomorpha</taxon>
        <taxon>Strongyloidoidea</taxon>
        <taxon>Strongyloididae</taxon>
        <taxon>Strongyloides</taxon>
    </lineage>
</organism>
<dbReference type="AlphaFoldDB" id="A0A0K0EMD2"/>
<evidence type="ECO:0000256" key="4">
    <source>
        <dbReference type="ARBA" id="ARBA00023787"/>
    </source>
</evidence>
<accession>A0A0K0EMD2</accession>
<keyword evidence="3" id="KW-0676">Redox-active center</keyword>
<comment type="similarity">
    <text evidence="4">Belongs to the peroxiredoxin-like PRXL2 family. PRXL2A subfamily.</text>
</comment>
<evidence type="ECO:0000256" key="5">
    <source>
        <dbReference type="ARBA" id="ARBA00023849"/>
    </source>
</evidence>
<dbReference type="GO" id="GO:0005737">
    <property type="term" value="C:cytoplasm"/>
    <property type="evidence" value="ECO:0007669"/>
    <property type="project" value="UniProtKB-SubCell"/>
</dbReference>
<dbReference type="SUPFAM" id="SSF52833">
    <property type="entry name" value="Thioredoxin-like"/>
    <property type="match status" value="1"/>
</dbReference>
<dbReference type="InterPro" id="IPR036249">
    <property type="entry name" value="Thioredoxin-like_sf"/>
</dbReference>
<dbReference type="Gene3D" id="3.40.30.10">
    <property type="entry name" value="Glutaredoxin"/>
    <property type="match status" value="1"/>
</dbReference>
<evidence type="ECO:0000256" key="1">
    <source>
        <dbReference type="ARBA" id="ARBA00004496"/>
    </source>
</evidence>
<evidence type="ECO:0000256" key="7">
    <source>
        <dbReference type="ARBA" id="ARBA00032129"/>
    </source>
</evidence>
<evidence type="ECO:0000313" key="8">
    <source>
        <dbReference type="Proteomes" id="UP000035681"/>
    </source>
</evidence>
<dbReference type="GO" id="GO:0016209">
    <property type="term" value="F:antioxidant activity"/>
    <property type="evidence" value="ECO:0007669"/>
    <property type="project" value="TreeGrafter"/>
</dbReference>
<sequence length="208" mass="23495">MILSSIGIAIAGVVLYANLPAKYIIGSSTPTINYLRTAKLLKINSEKDVLSAPTIEASSILDNENVLVMAIRRPGCALCRKEGQNLVAIKPQLEEKSIKLIGVVHEYKGVDEFKKFFDGDIYYDKDRKFYGPNERWMPLWIGFLRPKLWLSYKKAKDSGVEGNLEGEGRLLGGVYLITKGKILYSHLEKEWGDWSNTTEILEIIKKLE</sequence>
<evidence type="ECO:0000313" key="9">
    <source>
        <dbReference type="WBParaSite" id="SSTP_0001062000.1"/>
    </source>
</evidence>
<evidence type="ECO:0000256" key="2">
    <source>
        <dbReference type="ARBA" id="ARBA00022490"/>
    </source>
</evidence>
<keyword evidence="2" id="KW-0963">Cytoplasm</keyword>
<dbReference type="WBParaSite" id="SSTP_0001062000.1">
    <property type="protein sequence ID" value="SSTP_0001062000.1"/>
    <property type="gene ID" value="SSTP_0001062000"/>
</dbReference>
<keyword evidence="8" id="KW-1185">Reference proteome</keyword>
<comment type="subcellular location">
    <subcellularLocation>
        <location evidence="1">Cytoplasm</location>
    </subcellularLocation>
</comment>
<dbReference type="InterPro" id="IPR032801">
    <property type="entry name" value="PXL2A/B/C"/>
</dbReference>
<dbReference type="Pfam" id="PF13911">
    <property type="entry name" value="AhpC-TSA_2"/>
    <property type="match status" value="1"/>
</dbReference>
<reference evidence="9" key="1">
    <citation type="submission" date="2015-08" db="UniProtKB">
        <authorList>
            <consortium name="WormBaseParasite"/>
        </authorList>
    </citation>
    <scope>IDENTIFICATION</scope>
</reference>
<dbReference type="Proteomes" id="UP000035681">
    <property type="component" value="Unplaced"/>
</dbReference>
<evidence type="ECO:0000256" key="3">
    <source>
        <dbReference type="ARBA" id="ARBA00023284"/>
    </source>
</evidence>
<dbReference type="STRING" id="6248.A0A0K0EMD2"/>
<dbReference type="PANTHER" id="PTHR28630:SF31">
    <property type="entry name" value="PEROXIREDOXIN-LIKE 2A"/>
    <property type="match status" value="1"/>
</dbReference>
<proteinExistence type="inferred from homology"/>
<dbReference type="PANTHER" id="PTHR28630">
    <property type="match status" value="1"/>
</dbReference>
<protein>
    <recommendedName>
        <fullName evidence="5">Peroxiredoxin-like 2A</fullName>
    </recommendedName>
    <alternativeName>
        <fullName evidence="7">Peroxiredoxin-like 2 activated in M-CSF stimulated monocytes</fullName>
    </alternativeName>
    <alternativeName>
        <fullName evidence="6">Redox-regulatory protein FAM213A</fullName>
    </alternativeName>
</protein>
<name>A0A0K0EMD2_STRER</name>
<dbReference type="WBParaSite" id="TCONS_00002156.p1">
    <property type="protein sequence ID" value="TCONS_00002156.p1"/>
    <property type="gene ID" value="XLOC_002050"/>
</dbReference>
<evidence type="ECO:0000256" key="6">
    <source>
        <dbReference type="ARBA" id="ARBA00032058"/>
    </source>
</evidence>